<dbReference type="Proteomes" id="UP000053157">
    <property type="component" value="Unassembled WGS sequence"/>
</dbReference>
<dbReference type="RefSeq" id="WP_058572774.1">
    <property type="nucleotide sequence ID" value="NZ_LOPV01000360.1"/>
</dbReference>
<sequence>MDRAENTHDPKTVSIESNLDRNVTVHVRIRMSGEVVHNESYLLEPESSRQVYNTNTDDPDGNEAFAVVITVGNVTVEEGIATNQCIGDPTYSISESESGELGINFQASVC</sequence>
<organism evidence="1 2">
    <name type="scientific">Haloferax profundi</name>
    <dbReference type="NCBI Taxonomy" id="1544718"/>
    <lineage>
        <taxon>Archaea</taxon>
        <taxon>Methanobacteriati</taxon>
        <taxon>Methanobacteriota</taxon>
        <taxon>Stenosarchaea group</taxon>
        <taxon>Halobacteria</taxon>
        <taxon>Halobacteriales</taxon>
        <taxon>Haloferacaceae</taxon>
        <taxon>Haloferax</taxon>
    </lineage>
</organism>
<dbReference type="AlphaFoldDB" id="A0A0W1S9T4"/>
<accession>A0A0W1S9T4</accession>
<comment type="caution">
    <text evidence="1">The sequence shown here is derived from an EMBL/GenBank/DDBJ whole genome shotgun (WGS) entry which is preliminary data.</text>
</comment>
<evidence type="ECO:0000313" key="1">
    <source>
        <dbReference type="EMBL" id="KTG22592.1"/>
    </source>
</evidence>
<proteinExistence type="predicted"/>
<evidence type="ECO:0000313" key="2">
    <source>
        <dbReference type="Proteomes" id="UP000053157"/>
    </source>
</evidence>
<protein>
    <submittedName>
        <fullName evidence="1">Uncharacterized protein</fullName>
    </submittedName>
</protein>
<keyword evidence="2" id="KW-1185">Reference proteome</keyword>
<dbReference type="EMBL" id="LOPV01000360">
    <property type="protein sequence ID" value="KTG22592.1"/>
    <property type="molecule type" value="Genomic_DNA"/>
</dbReference>
<name>A0A0W1S9T4_9EURY</name>
<gene>
    <name evidence="1" type="ORF">AUR66_01685</name>
</gene>
<dbReference type="OrthoDB" id="271881at2157"/>
<reference evidence="1 2" key="1">
    <citation type="submission" date="2015-12" db="EMBL/GenBank/DDBJ databases">
        <title>Haloferax profundi sp. nov. isolated from the Discovery deep brine-seawater interface in the Red Sea.</title>
        <authorList>
            <person name="Zhang G."/>
            <person name="Stingl U."/>
            <person name="Rashid M."/>
        </authorList>
    </citation>
    <scope>NUCLEOTIDE SEQUENCE [LARGE SCALE GENOMIC DNA]</scope>
    <source>
        <strain evidence="1 2">SB29</strain>
    </source>
</reference>